<dbReference type="PANTHER" id="PTHR38118:SF2">
    <property type="entry name" value="CDP-ALCOHOL PHOSPHATIDYLTRANSFERASE PROTEIN"/>
    <property type="match status" value="1"/>
</dbReference>
<evidence type="ECO:0000256" key="1">
    <source>
        <dbReference type="SAM" id="MobiDB-lite"/>
    </source>
</evidence>
<keyword evidence="5" id="KW-1185">Reference proteome</keyword>
<feature type="region of interest" description="Disordered" evidence="1">
    <location>
        <begin position="138"/>
        <end position="176"/>
    </location>
</feature>
<organism evidence="4 5">
    <name type="scientific">Delitschia confertaspora ATCC 74209</name>
    <dbReference type="NCBI Taxonomy" id="1513339"/>
    <lineage>
        <taxon>Eukaryota</taxon>
        <taxon>Fungi</taxon>
        <taxon>Dikarya</taxon>
        <taxon>Ascomycota</taxon>
        <taxon>Pezizomycotina</taxon>
        <taxon>Dothideomycetes</taxon>
        <taxon>Pleosporomycetidae</taxon>
        <taxon>Pleosporales</taxon>
        <taxon>Delitschiaceae</taxon>
        <taxon>Delitschia</taxon>
    </lineage>
</organism>
<name>A0A9P4MYV9_9PLEO</name>
<dbReference type="OrthoDB" id="2439692at2759"/>
<evidence type="ECO:0000259" key="3">
    <source>
        <dbReference type="Pfam" id="PF24808"/>
    </source>
</evidence>
<dbReference type="Pfam" id="PF24808">
    <property type="entry name" value="DUF7707"/>
    <property type="match status" value="1"/>
</dbReference>
<evidence type="ECO:0000256" key="2">
    <source>
        <dbReference type="SAM" id="SignalP"/>
    </source>
</evidence>
<keyword evidence="2" id="KW-0732">Signal</keyword>
<evidence type="ECO:0000313" key="5">
    <source>
        <dbReference type="Proteomes" id="UP000799536"/>
    </source>
</evidence>
<feature type="signal peptide" evidence="2">
    <location>
        <begin position="1"/>
        <end position="20"/>
    </location>
</feature>
<dbReference type="Proteomes" id="UP000799536">
    <property type="component" value="Unassembled WGS sequence"/>
</dbReference>
<proteinExistence type="predicted"/>
<gene>
    <name evidence="4" type="ORF">GQ43DRAFT_437776</name>
</gene>
<comment type="caution">
    <text evidence="4">The sequence shown here is derived from an EMBL/GenBank/DDBJ whole genome shotgun (WGS) entry which is preliminary data.</text>
</comment>
<dbReference type="AlphaFoldDB" id="A0A9P4MYV9"/>
<evidence type="ECO:0000313" key="4">
    <source>
        <dbReference type="EMBL" id="KAF2204623.1"/>
    </source>
</evidence>
<dbReference type="InterPro" id="IPR056124">
    <property type="entry name" value="DUF7707"/>
</dbReference>
<dbReference type="EMBL" id="ML993872">
    <property type="protein sequence ID" value="KAF2204623.1"/>
    <property type="molecule type" value="Genomic_DNA"/>
</dbReference>
<reference evidence="4" key="1">
    <citation type="journal article" date="2020" name="Stud. Mycol.">
        <title>101 Dothideomycetes genomes: a test case for predicting lifestyles and emergence of pathogens.</title>
        <authorList>
            <person name="Haridas S."/>
            <person name="Albert R."/>
            <person name="Binder M."/>
            <person name="Bloem J."/>
            <person name="Labutti K."/>
            <person name="Salamov A."/>
            <person name="Andreopoulos B."/>
            <person name="Baker S."/>
            <person name="Barry K."/>
            <person name="Bills G."/>
            <person name="Bluhm B."/>
            <person name="Cannon C."/>
            <person name="Castanera R."/>
            <person name="Culley D."/>
            <person name="Daum C."/>
            <person name="Ezra D."/>
            <person name="Gonzalez J."/>
            <person name="Henrissat B."/>
            <person name="Kuo A."/>
            <person name="Liang C."/>
            <person name="Lipzen A."/>
            <person name="Lutzoni F."/>
            <person name="Magnuson J."/>
            <person name="Mondo S."/>
            <person name="Nolan M."/>
            <person name="Ohm R."/>
            <person name="Pangilinan J."/>
            <person name="Park H.-J."/>
            <person name="Ramirez L."/>
            <person name="Alfaro M."/>
            <person name="Sun H."/>
            <person name="Tritt A."/>
            <person name="Yoshinaga Y."/>
            <person name="Zwiers L.-H."/>
            <person name="Turgeon B."/>
            <person name="Goodwin S."/>
            <person name="Spatafora J."/>
            <person name="Crous P."/>
            <person name="Grigoriev I."/>
        </authorList>
    </citation>
    <scope>NUCLEOTIDE SEQUENCE</scope>
    <source>
        <strain evidence="4">ATCC 74209</strain>
    </source>
</reference>
<feature type="compositionally biased region" description="Low complexity" evidence="1">
    <location>
        <begin position="138"/>
        <end position="152"/>
    </location>
</feature>
<sequence length="204" mass="21649">MRSTTIFSLLAVASPFFAHAQSSYVIDPKSVDQAQRDKWCADQIEQCPLICLQLPGVTSMNTVANACDPDALDYQCICENNVAPNVTEFSQTLPFYICQEWGNQCVAACGQDNSCSYDCRANHHCGASYPKRVNSTAASTMSQTAAPTPTQTGDADSTELGFAGATSAPKNGNGKSAASSWFNKPQAYGLFFAAGAFATVGLIL</sequence>
<protein>
    <recommendedName>
        <fullName evidence="3">DUF7707 domain-containing protein</fullName>
    </recommendedName>
</protein>
<accession>A0A9P4MYV9</accession>
<dbReference type="PANTHER" id="PTHR38118">
    <property type="entry name" value="ANCHORED CELL WALL PROTEIN 11-RELATED"/>
    <property type="match status" value="1"/>
</dbReference>
<feature type="chain" id="PRO_5040478769" description="DUF7707 domain-containing protein" evidence="2">
    <location>
        <begin position="21"/>
        <end position="204"/>
    </location>
</feature>
<feature type="domain" description="DUF7707" evidence="3">
    <location>
        <begin position="25"/>
        <end position="128"/>
    </location>
</feature>